<feature type="region of interest" description="Disordered" evidence="1">
    <location>
        <begin position="627"/>
        <end position="656"/>
    </location>
</feature>
<protein>
    <recommendedName>
        <fullName evidence="3">C-type lectin domain-containing protein</fullName>
    </recommendedName>
</protein>
<evidence type="ECO:0000256" key="2">
    <source>
        <dbReference type="SAM" id="SignalP"/>
    </source>
</evidence>
<evidence type="ECO:0000313" key="5">
    <source>
        <dbReference type="Proteomes" id="UP000835052"/>
    </source>
</evidence>
<feature type="region of interest" description="Disordered" evidence="1">
    <location>
        <begin position="309"/>
        <end position="378"/>
    </location>
</feature>
<dbReference type="SMART" id="SM00034">
    <property type="entry name" value="CLECT"/>
    <property type="match status" value="1"/>
</dbReference>
<name>A0A8S1H3F2_9PELO</name>
<evidence type="ECO:0000256" key="1">
    <source>
        <dbReference type="SAM" id="MobiDB-lite"/>
    </source>
</evidence>
<evidence type="ECO:0000313" key="4">
    <source>
        <dbReference type="EMBL" id="CAD6189961.1"/>
    </source>
</evidence>
<dbReference type="InterPro" id="IPR016187">
    <property type="entry name" value="CTDL_fold"/>
</dbReference>
<accession>A0A8S1H3F2</accession>
<dbReference type="InterPro" id="IPR001304">
    <property type="entry name" value="C-type_lectin-like"/>
</dbReference>
<reference evidence="4" key="1">
    <citation type="submission" date="2020-10" db="EMBL/GenBank/DDBJ databases">
        <authorList>
            <person name="Kikuchi T."/>
        </authorList>
    </citation>
    <scope>NUCLEOTIDE SEQUENCE</scope>
    <source>
        <strain evidence="4">NKZ352</strain>
    </source>
</reference>
<dbReference type="SUPFAM" id="SSF56436">
    <property type="entry name" value="C-type lectin-like"/>
    <property type="match status" value="1"/>
</dbReference>
<keyword evidence="2" id="KW-0732">Signal</keyword>
<feature type="chain" id="PRO_5035825122" description="C-type lectin domain-containing protein" evidence="2">
    <location>
        <begin position="25"/>
        <end position="656"/>
    </location>
</feature>
<dbReference type="AlphaFoldDB" id="A0A8S1H3F2"/>
<feature type="compositionally biased region" description="Basic and acidic residues" evidence="1">
    <location>
        <begin position="364"/>
        <end position="375"/>
    </location>
</feature>
<sequence length="656" mass="73653">MTKFDPKNLLGIIILICVIQTSYEDCLTGWFAKKDYCLKLSPKPERRNLAMLKCRKEGGELAGWPEINLNSISRYFTEAWIGLYREDDVISNKLGCKWDSETSNSTAFLDCPSDRAFHCYAVNGTGILNSKNCTTLLPYFCSYKPAAVSSGGINCDSDIEITTVEKMELLNCETIYGSLIIRNVEATEASASFKSVKEIIGGRLVVANTRGVTEISFPNLETIINDEDNLDPLIQISNNDDASTFSMPSLQKLDCKQAEPCVVILSNPSLWISAAEAEKIENLATDVYTVYIEHANLGNIFLGPKTEAVPPEKAEMEQKADENQDPKTDLKTTADAGKDQKVDENQDPKTDPRTTDNVIDESEMEKLNGNEDLKTDPVTAGKMTADDDMEQKVNENIAFEEIDVNHSLLRLTSFDVKSPLALSSTTITEPTDESLRQWVPLEVLPDDQNTALLAQLATCRHNFKDNGQKLKKSTSVDWSEKLCLPEKKKKSIKRYTSQHASVNKTDAEIDLWHRTFNELHKNRTNAENKRMGKILKDEPVWSEPESSSPTDKLAPVQMTVTSTHSAPDPQELEELRDQMTELKPLTFAVTDAANWIFDEDVPKKERFPEKKKPARAIIRFSIFTTPKMEVPDIPAPPPPDSPSTSRRRNSFDRYIF</sequence>
<proteinExistence type="predicted"/>
<dbReference type="Gene3D" id="3.10.100.10">
    <property type="entry name" value="Mannose-Binding Protein A, subunit A"/>
    <property type="match status" value="1"/>
</dbReference>
<dbReference type="Gene3D" id="3.80.20.20">
    <property type="entry name" value="Receptor L-domain"/>
    <property type="match status" value="1"/>
</dbReference>
<feature type="compositionally biased region" description="Basic and acidic residues" evidence="1">
    <location>
        <begin position="310"/>
        <end position="354"/>
    </location>
</feature>
<feature type="signal peptide" evidence="2">
    <location>
        <begin position="1"/>
        <end position="24"/>
    </location>
</feature>
<keyword evidence="5" id="KW-1185">Reference proteome</keyword>
<dbReference type="InterPro" id="IPR000494">
    <property type="entry name" value="Rcpt_L-dom"/>
</dbReference>
<dbReference type="EMBL" id="CAJGYM010000013">
    <property type="protein sequence ID" value="CAD6189961.1"/>
    <property type="molecule type" value="Genomic_DNA"/>
</dbReference>
<dbReference type="InterPro" id="IPR036941">
    <property type="entry name" value="Rcpt_L-dom_sf"/>
</dbReference>
<feature type="domain" description="C-type lectin" evidence="3">
    <location>
        <begin position="26"/>
        <end position="142"/>
    </location>
</feature>
<organism evidence="4 5">
    <name type="scientific">Caenorhabditis auriculariae</name>
    <dbReference type="NCBI Taxonomy" id="2777116"/>
    <lineage>
        <taxon>Eukaryota</taxon>
        <taxon>Metazoa</taxon>
        <taxon>Ecdysozoa</taxon>
        <taxon>Nematoda</taxon>
        <taxon>Chromadorea</taxon>
        <taxon>Rhabditida</taxon>
        <taxon>Rhabditina</taxon>
        <taxon>Rhabditomorpha</taxon>
        <taxon>Rhabditoidea</taxon>
        <taxon>Rhabditidae</taxon>
        <taxon>Peloderinae</taxon>
        <taxon>Caenorhabditis</taxon>
    </lineage>
</organism>
<dbReference type="SUPFAM" id="SSF52058">
    <property type="entry name" value="L domain-like"/>
    <property type="match status" value="1"/>
</dbReference>
<dbReference type="InterPro" id="IPR016186">
    <property type="entry name" value="C-type_lectin-like/link_sf"/>
</dbReference>
<evidence type="ECO:0000259" key="3">
    <source>
        <dbReference type="SMART" id="SM00034"/>
    </source>
</evidence>
<gene>
    <name evidence="4" type="ORF">CAUJ_LOCUS5880</name>
</gene>
<comment type="caution">
    <text evidence="4">The sequence shown here is derived from an EMBL/GenBank/DDBJ whole genome shotgun (WGS) entry which is preliminary data.</text>
</comment>
<dbReference type="Proteomes" id="UP000835052">
    <property type="component" value="Unassembled WGS sequence"/>
</dbReference>
<dbReference type="Pfam" id="PF01030">
    <property type="entry name" value="Recep_L_domain"/>
    <property type="match status" value="1"/>
</dbReference>
<dbReference type="CDD" id="cd00037">
    <property type="entry name" value="CLECT"/>
    <property type="match status" value="1"/>
</dbReference>